<accession>A0A3D8J1T7</accession>
<dbReference type="AlphaFoldDB" id="A0A3D8J1T7"/>
<sequence length="109" mass="12654">MTEKIQVFNSMDLIEQIEVIKSIITESNHLFLVDKNEEKCFIFLDDEKKNPTILFSQTNEEYSIYSVEISEEGNSLIVDYADGFIVTLDVQRIEEVSVESIKQILEEVE</sequence>
<dbReference type="RefSeq" id="WP_115569569.1">
    <property type="nucleotide sequence ID" value="NZ_NXLV01000006.1"/>
</dbReference>
<name>A0A3D8J1T7_9HELI</name>
<evidence type="ECO:0000313" key="1">
    <source>
        <dbReference type="EMBL" id="RDU70824.1"/>
    </source>
</evidence>
<dbReference type="Proteomes" id="UP000257045">
    <property type="component" value="Unassembled WGS sequence"/>
</dbReference>
<gene>
    <name evidence="1" type="ORF">CQA58_04695</name>
</gene>
<protein>
    <submittedName>
        <fullName evidence="1">Uncharacterized protein</fullName>
    </submittedName>
</protein>
<dbReference type="EMBL" id="NXLV01000006">
    <property type="protein sequence ID" value="RDU70824.1"/>
    <property type="molecule type" value="Genomic_DNA"/>
</dbReference>
<keyword evidence="2" id="KW-1185">Reference proteome</keyword>
<evidence type="ECO:0000313" key="2">
    <source>
        <dbReference type="Proteomes" id="UP000257045"/>
    </source>
</evidence>
<organism evidence="1 2">
    <name type="scientific">Helicobacter brantae</name>
    <dbReference type="NCBI Taxonomy" id="375927"/>
    <lineage>
        <taxon>Bacteria</taxon>
        <taxon>Pseudomonadati</taxon>
        <taxon>Campylobacterota</taxon>
        <taxon>Epsilonproteobacteria</taxon>
        <taxon>Campylobacterales</taxon>
        <taxon>Helicobacteraceae</taxon>
        <taxon>Helicobacter</taxon>
    </lineage>
</organism>
<proteinExistence type="predicted"/>
<reference evidence="1 2" key="1">
    <citation type="submission" date="2018-04" db="EMBL/GenBank/DDBJ databases">
        <title>Novel Campyloabacter and Helicobacter Species and Strains.</title>
        <authorList>
            <person name="Mannion A.J."/>
            <person name="Shen Z."/>
            <person name="Fox J.G."/>
        </authorList>
    </citation>
    <scope>NUCLEOTIDE SEQUENCE [LARGE SCALE GENOMIC DNA]</scope>
    <source>
        <strain evidence="1 2">MIT 04-9366</strain>
    </source>
</reference>
<comment type="caution">
    <text evidence="1">The sequence shown here is derived from an EMBL/GenBank/DDBJ whole genome shotgun (WGS) entry which is preliminary data.</text>
</comment>